<proteinExistence type="predicted"/>
<dbReference type="EMBL" id="JAXAVW010000068">
    <property type="protein sequence ID" value="MDX8037476.1"/>
    <property type="molecule type" value="Genomic_DNA"/>
</dbReference>
<dbReference type="InterPro" id="IPR035919">
    <property type="entry name" value="EAL_sf"/>
</dbReference>
<evidence type="ECO:0000259" key="2">
    <source>
        <dbReference type="PROSITE" id="PS50113"/>
    </source>
</evidence>
<dbReference type="InterPro" id="IPR013656">
    <property type="entry name" value="PAS_4"/>
</dbReference>
<evidence type="ECO:0000259" key="1">
    <source>
        <dbReference type="PROSITE" id="PS50112"/>
    </source>
</evidence>
<dbReference type="Gene3D" id="3.30.450.20">
    <property type="entry name" value="PAS domain"/>
    <property type="match status" value="1"/>
</dbReference>
<dbReference type="Pfam" id="PF00990">
    <property type="entry name" value="GGDEF"/>
    <property type="match status" value="1"/>
</dbReference>
<evidence type="ECO:0000259" key="3">
    <source>
        <dbReference type="PROSITE" id="PS50883"/>
    </source>
</evidence>
<evidence type="ECO:0000313" key="5">
    <source>
        <dbReference type="EMBL" id="MDX8037476.1"/>
    </source>
</evidence>
<dbReference type="CDD" id="cd01948">
    <property type="entry name" value="EAL"/>
    <property type="match status" value="1"/>
</dbReference>
<accession>A0ABU4TH05</accession>
<dbReference type="Gene3D" id="3.30.70.270">
    <property type="match status" value="1"/>
</dbReference>
<dbReference type="CDD" id="cd00130">
    <property type="entry name" value="PAS"/>
    <property type="match status" value="1"/>
</dbReference>
<gene>
    <name evidence="5" type="ORF">SK803_45390</name>
</gene>
<protein>
    <submittedName>
        <fullName evidence="5">EAL domain-containing protein</fullName>
    </submittedName>
</protein>
<dbReference type="Pfam" id="PF08448">
    <property type="entry name" value="PAS_4"/>
    <property type="match status" value="1"/>
</dbReference>
<dbReference type="SMART" id="SM00267">
    <property type="entry name" value="GGDEF"/>
    <property type="match status" value="1"/>
</dbReference>
<name>A0ABU4TH05_9PSEU</name>
<feature type="domain" description="PAS" evidence="1">
    <location>
        <begin position="138"/>
        <end position="208"/>
    </location>
</feature>
<dbReference type="InterPro" id="IPR000700">
    <property type="entry name" value="PAS-assoc_C"/>
</dbReference>
<dbReference type="PANTHER" id="PTHR44757">
    <property type="entry name" value="DIGUANYLATE CYCLASE DGCP"/>
    <property type="match status" value="1"/>
</dbReference>
<reference evidence="5 6" key="2">
    <citation type="submission" date="2023-11" db="EMBL/GenBank/DDBJ databases">
        <authorList>
            <person name="Lara A.C."/>
            <person name="Chronakova A."/>
        </authorList>
    </citation>
    <scope>NUCLEOTIDE SEQUENCE [LARGE SCALE GENOMIC DNA]</scope>
    <source>
        <strain evidence="5 6">BCCO 10_0856</strain>
    </source>
</reference>
<dbReference type="InterPro" id="IPR029787">
    <property type="entry name" value="Nucleotide_cyclase"/>
</dbReference>
<dbReference type="Pfam" id="PF00563">
    <property type="entry name" value="EAL"/>
    <property type="match status" value="1"/>
</dbReference>
<dbReference type="InterPro" id="IPR000014">
    <property type="entry name" value="PAS"/>
</dbReference>
<sequence length="683" mass="73980">MTLARKWSYRLLAAVAIPLGREDLDAELSGRLDALCALLHEEPFTTAPVEDIGADLAKLGHLGQHGLRCTVEVLGKGLVALPELQPVERYAERVALALGALGTGFTAANAESVLTQQESMQKSLLKAVRDANWNLKESEARYNEVVKSSSNGVLIVDLDGRLLRVNGAVGDILGRTSDELTGVPLLDLIAPGFREMLREAMAELVGGGAERIRQSQRMLREDGETARLSLTVSLLRGADNEPNHFVVVVEDGTELALLQGELKRQALHDVLTGLPNRQYFTTQLEIALRKADAEHGITVFHLDLDAFGMVCNSFGGRVAERLLQHVAQRLRVVMASEKAMIARFDGDEFGVLVENSATTPSVGAIMKNVNDDLLEPIYVDGHGLAVSVSAGVVHRPAADVEPVDLLRVADTALRRAKVRRRGQWEVFHAGQDAEVRRDHLLAVTMPGAWENGEITVRYRPIVRLADGEVSGAEAVLRWDRPDLEAMEHDRCAGLAEETGLILPLGEWLLRIAAGQSAWWRQRGQFDRSLVVRLTAHQSTDADLVSRVVRVLEETGLTVGDLAVSMPAEVLPLTDAADNLAVLAGLGVHVGLDDFGLGPLDPAAVGDLPVKSVRVARSLVERRSPYVTALMPLVRGAGMTVAVDGIRSAEQAQWWRAVGADFATGEHFGAAGTASDFLKRLEPR</sequence>
<dbReference type="PROSITE" id="PS50113">
    <property type="entry name" value="PAC"/>
    <property type="match status" value="1"/>
</dbReference>
<dbReference type="SUPFAM" id="SSF141868">
    <property type="entry name" value="EAL domain-like"/>
    <property type="match status" value="1"/>
</dbReference>
<dbReference type="PROSITE" id="PS50887">
    <property type="entry name" value="GGDEF"/>
    <property type="match status" value="1"/>
</dbReference>
<dbReference type="InterPro" id="IPR001633">
    <property type="entry name" value="EAL_dom"/>
</dbReference>
<reference evidence="5 6" key="1">
    <citation type="submission" date="2023-11" db="EMBL/GenBank/DDBJ databases">
        <title>Lentzea sokolovensis, sp. nov., Lentzea kristufkii, sp. nov., and Lentzea miocenensis, sp. nov., rare actinobacteria from Sokolov Coal Basin, Miocene lacustrine sediment, Czech Republic.</title>
        <authorList>
            <person name="Lara A."/>
            <person name="Kotroba L."/>
            <person name="Nouioui I."/>
            <person name="Neumann-Schaal M."/>
            <person name="Mast Y."/>
            <person name="Chronakova A."/>
        </authorList>
    </citation>
    <scope>NUCLEOTIDE SEQUENCE [LARGE SCALE GENOMIC DNA]</scope>
    <source>
        <strain evidence="5 6">BCCO 10_0856</strain>
    </source>
</reference>
<feature type="domain" description="EAL" evidence="3">
    <location>
        <begin position="438"/>
        <end position="683"/>
    </location>
</feature>
<dbReference type="RefSeq" id="WP_319972468.1">
    <property type="nucleotide sequence ID" value="NZ_JAXAVW010000068.1"/>
</dbReference>
<dbReference type="SUPFAM" id="SSF55073">
    <property type="entry name" value="Nucleotide cyclase"/>
    <property type="match status" value="1"/>
</dbReference>
<dbReference type="InterPro" id="IPR000160">
    <property type="entry name" value="GGDEF_dom"/>
</dbReference>
<dbReference type="SMART" id="SM00091">
    <property type="entry name" value="PAS"/>
    <property type="match status" value="1"/>
</dbReference>
<dbReference type="PROSITE" id="PS50883">
    <property type="entry name" value="EAL"/>
    <property type="match status" value="1"/>
</dbReference>
<dbReference type="InterPro" id="IPR035965">
    <property type="entry name" value="PAS-like_dom_sf"/>
</dbReference>
<dbReference type="InterPro" id="IPR052155">
    <property type="entry name" value="Biofilm_reg_signaling"/>
</dbReference>
<dbReference type="SMART" id="SM00052">
    <property type="entry name" value="EAL"/>
    <property type="match status" value="1"/>
</dbReference>
<feature type="domain" description="PAC" evidence="2">
    <location>
        <begin position="212"/>
        <end position="264"/>
    </location>
</feature>
<feature type="domain" description="GGDEF" evidence="4">
    <location>
        <begin position="295"/>
        <end position="429"/>
    </location>
</feature>
<evidence type="ECO:0000313" key="6">
    <source>
        <dbReference type="Proteomes" id="UP001285521"/>
    </source>
</evidence>
<dbReference type="NCBIfam" id="TIGR00254">
    <property type="entry name" value="GGDEF"/>
    <property type="match status" value="1"/>
</dbReference>
<dbReference type="Proteomes" id="UP001285521">
    <property type="component" value="Unassembled WGS sequence"/>
</dbReference>
<organism evidence="5 6">
    <name type="scientific">Lentzea miocenica</name>
    <dbReference type="NCBI Taxonomy" id="3095431"/>
    <lineage>
        <taxon>Bacteria</taxon>
        <taxon>Bacillati</taxon>
        <taxon>Actinomycetota</taxon>
        <taxon>Actinomycetes</taxon>
        <taxon>Pseudonocardiales</taxon>
        <taxon>Pseudonocardiaceae</taxon>
        <taxon>Lentzea</taxon>
    </lineage>
</organism>
<evidence type="ECO:0000259" key="4">
    <source>
        <dbReference type="PROSITE" id="PS50887"/>
    </source>
</evidence>
<dbReference type="SUPFAM" id="SSF55785">
    <property type="entry name" value="PYP-like sensor domain (PAS domain)"/>
    <property type="match status" value="1"/>
</dbReference>
<dbReference type="NCBIfam" id="TIGR00229">
    <property type="entry name" value="sensory_box"/>
    <property type="match status" value="1"/>
</dbReference>
<keyword evidence="6" id="KW-1185">Reference proteome</keyword>
<dbReference type="PANTHER" id="PTHR44757:SF2">
    <property type="entry name" value="BIOFILM ARCHITECTURE MAINTENANCE PROTEIN MBAA"/>
    <property type="match status" value="1"/>
</dbReference>
<dbReference type="InterPro" id="IPR043128">
    <property type="entry name" value="Rev_trsase/Diguanyl_cyclase"/>
</dbReference>
<comment type="caution">
    <text evidence="5">The sequence shown here is derived from an EMBL/GenBank/DDBJ whole genome shotgun (WGS) entry which is preliminary data.</text>
</comment>
<dbReference type="Gene3D" id="3.20.20.450">
    <property type="entry name" value="EAL domain"/>
    <property type="match status" value="1"/>
</dbReference>
<dbReference type="PROSITE" id="PS50112">
    <property type="entry name" value="PAS"/>
    <property type="match status" value="1"/>
</dbReference>
<dbReference type="CDD" id="cd01949">
    <property type="entry name" value="GGDEF"/>
    <property type="match status" value="1"/>
</dbReference>